<dbReference type="PRINTS" id="PR00413">
    <property type="entry name" value="HADHALOGNASE"/>
</dbReference>
<dbReference type="InterPro" id="IPR023214">
    <property type="entry name" value="HAD_sf"/>
</dbReference>
<accession>A0AA37GAA8</accession>
<dbReference type="InterPro" id="IPR036412">
    <property type="entry name" value="HAD-like_sf"/>
</dbReference>
<protein>
    <submittedName>
        <fullName evidence="2">(S)-2-haloacid dehalogenase 4A</fullName>
    </submittedName>
</protein>
<proteinExistence type="predicted"/>
<evidence type="ECO:0000313" key="3">
    <source>
        <dbReference type="Proteomes" id="UP001055172"/>
    </source>
</evidence>
<dbReference type="PANTHER" id="PTHR43316:SF3">
    <property type="entry name" value="HALOACID DEHALOGENASE, TYPE II (AFU_ORTHOLOGUE AFUA_2G07750)-RELATED"/>
    <property type="match status" value="1"/>
</dbReference>
<dbReference type="SFLD" id="SFLDG01129">
    <property type="entry name" value="C1.5:_HAD__Beta-PGM__Phosphata"/>
    <property type="match status" value="1"/>
</dbReference>
<organism evidence="2 3">
    <name type="scientific">Colletotrichum liriopes</name>
    <dbReference type="NCBI Taxonomy" id="708192"/>
    <lineage>
        <taxon>Eukaryota</taxon>
        <taxon>Fungi</taxon>
        <taxon>Dikarya</taxon>
        <taxon>Ascomycota</taxon>
        <taxon>Pezizomycotina</taxon>
        <taxon>Sordariomycetes</taxon>
        <taxon>Hypocreomycetidae</taxon>
        <taxon>Glomerellales</taxon>
        <taxon>Glomerellaceae</taxon>
        <taxon>Colletotrichum</taxon>
        <taxon>Colletotrichum spaethianum species complex</taxon>
    </lineage>
</organism>
<evidence type="ECO:0000256" key="1">
    <source>
        <dbReference type="ARBA" id="ARBA00022801"/>
    </source>
</evidence>
<evidence type="ECO:0000313" key="2">
    <source>
        <dbReference type="EMBL" id="GJC77180.1"/>
    </source>
</evidence>
<dbReference type="EMBL" id="BPPX01000001">
    <property type="protein sequence ID" value="GJC77180.1"/>
    <property type="molecule type" value="Genomic_DNA"/>
</dbReference>
<comment type="caution">
    <text evidence="2">The sequence shown here is derived from an EMBL/GenBank/DDBJ whole genome shotgun (WGS) entry which is preliminary data.</text>
</comment>
<reference evidence="2 3" key="1">
    <citation type="submission" date="2021-07" db="EMBL/GenBank/DDBJ databases">
        <title>Genome data of Colletotrichum spaethianum.</title>
        <authorList>
            <person name="Utami Y.D."/>
            <person name="Hiruma K."/>
        </authorList>
    </citation>
    <scope>NUCLEOTIDE SEQUENCE [LARGE SCALE GENOMIC DNA]</scope>
    <source>
        <strain evidence="2 3">MAFF 242679</strain>
    </source>
</reference>
<dbReference type="PANTHER" id="PTHR43316">
    <property type="entry name" value="HYDROLASE, HALOACID DELAHOGENASE-RELATED"/>
    <property type="match status" value="1"/>
</dbReference>
<dbReference type="InterPro" id="IPR051540">
    <property type="entry name" value="S-2-haloacid_dehalogenase"/>
</dbReference>
<dbReference type="Pfam" id="PF00702">
    <property type="entry name" value="Hydrolase"/>
    <property type="match status" value="1"/>
</dbReference>
<name>A0AA37GAA8_9PEZI</name>
<dbReference type="SUPFAM" id="SSF56784">
    <property type="entry name" value="HAD-like"/>
    <property type="match status" value="1"/>
</dbReference>
<dbReference type="Gene3D" id="1.10.150.240">
    <property type="entry name" value="Putative phosphatase, domain 2"/>
    <property type="match status" value="1"/>
</dbReference>
<dbReference type="Gene3D" id="3.40.50.1000">
    <property type="entry name" value="HAD superfamily/HAD-like"/>
    <property type="match status" value="1"/>
</dbReference>
<dbReference type="Proteomes" id="UP001055172">
    <property type="component" value="Unassembled WGS sequence"/>
</dbReference>
<keyword evidence="1" id="KW-0378">Hydrolase</keyword>
<dbReference type="InterPro" id="IPR006439">
    <property type="entry name" value="HAD-SF_hydro_IA"/>
</dbReference>
<dbReference type="NCBIfam" id="TIGR01493">
    <property type="entry name" value="HAD-SF-IA-v2"/>
    <property type="match status" value="1"/>
</dbReference>
<dbReference type="InterPro" id="IPR023198">
    <property type="entry name" value="PGP-like_dom2"/>
</dbReference>
<dbReference type="GO" id="GO:0016791">
    <property type="term" value="F:phosphatase activity"/>
    <property type="evidence" value="ECO:0007669"/>
    <property type="project" value="UniProtKB-ARBA"/>
</dbReference>
<keyword evidence="3" id="KW-1185">Reference proteome</keyword>
<dbReference type="SFLD" id="SFLDS00003">
    <property type="entry name" value="Haloacid_Dehalogenase"/>
    <property type="match status" value="1"/>
</dbReference>
<gene>
    <name evidence="2" type="ORF">ColLi_00018</name>
</gene>
<dbReference type="AlphaFoldDB" id="A0AA37GAA8"/>
<sequence length="238" mass="27321">MAQQQPKIKAVFFDFMGTCLNWHASVTKSLPSSIPKDEASKFALEWRRRYFIEISKRYHEGLEPEDIDITFARVLDKMLDQSPEHATHFDPSVKERLIKAWHSQPAWAEVPKAIQNLREDLGLEVFVHANGTTRLQLDLTRFSGLKFDMLFSSQLLGVYKPSPDAYNKALDLVKLEPEEVVLVAAHAYDLRGAQKAGLKTVYVHRWTDDVDEDMDKVKLEFDAFLEDMEDLPSVIANI</sequence>